<feature type="region of interest" description="Disordered" evidence="6">
    <location>
        <begin position="1"/>
        <end position="26"/>
    </location>
</feature>
<dbReference type="HOGENOM" id="CLU_070764_1_0_1"/>
<evidence type="ECO:0000259" key="7">
    <source>
        <dbReference type="Pfam" id="PF00881"/>
    </source>
</evidence>
<accession>R7TWF2</accession>
<evidence type="ECO:0000313" key="8">
    <source>
        <dbReference type="EMBL" id="ELT95766.1"/>
    </source>
</evidence>
<dbReference type="Gene3D" id="3.40.109.10">
    <property type="entry name" value="NADH Oxidase"/>
    <property type="match status" value="1"/>
</dbReference>
<name>R7TWF2_CAPTE</name>
<keyword evidence="4" id="KW-0288">FMN</keyword>
<dbReference type="GO" id="GO:0005886">
    <property type="term" value="C:plasma membrane"/>
    <property type="evidence" value="ECO:0007669"/>
    <property type="project" value="TreeGrafter"/>
</dbReference>
<comment type="cofactor">
    <cofactor evidence="1">
        <name>FMN</name>
        <dbReference type="ChEBI" id="CHEBI:58210"/>
    </cofactor>
</comment>
<comment type="similarity">
    <text evidence="2">Belongs to the nitroreductase family.</text>
</comment>
<dbReference type="STRING" id="283909.R7TWF2"/>
<dbReference type="GO" id="GO:0140616">
    <property type="term" value="F:iodotyrosine deiodinase activity"/>
    <property type="evidence" value="ECO:0007669"/>
    <property type="project" value="UniProtKB-ARBA"/>
</dbReference>
<evidence type="ECO:0000256" key="2">
    <source>
        <dbReference type="ARBA" id="ARBA00007118"/>
    </source>
</evidence>
<dbReference type="InterPro" id="IPR050627">
    <property type="entry name" value="Nitroreductase/BluB"/>
</dbReference>
<proteinExistence type="inferred from homology"/>
<protein>
    <recommendedName>
        <fullName evidence="7">Nitroreductase domain-containing protein</fullName>
    </recommendedName>
</protein>
<evidence type="ECO:0000313" key="10">
    <source>
        <dbReference type="Proteomes" id="UP000014760"/>
    </source>
</evidence>
<gene>
    <name evidence="8" type="ORF">CAPTEDRAFT_113387</name>
</gene>
<evidence type="ECO:0000256" key="5">
    <source>
        <dbReference type="ARBA" id="ARBA00023002"/>
    </source>
</evidence>
<dbReference type="EnsemblMetazoa" id="CapteT113387">
    <property type="protein sequence ID" value="CapteP113387"/>
    <property type="gene ID" value="CapteG113387"/>
</dbReference>
<reference evidence="9" key="3">
    <citation type="submission" date="2015-06" db="UniProtKB">
        <authorList>
            <consortium name="EnsemblMetazoa"/>
        </authorList>
    </citation>
    <scope>IDENTIFICATION</scope>
</reference>
<dbReference type="Proteomes" id="UP000014760">
    <property type="component" value="Unassembled WGS sequence"/>
</dbReference>
<reference evidence="8 10" key="2">
    <citation type="journal article" date="2013" name="Nature">
        <title>Insights into bilaterian evolution from three spiralian genomes.</title>
        <authorList>
            <person name="Simakov O."/>
            <person name="Marletaz F."/>
            <person name="Cho S.J."/>
            <person name="Edsinger-Gonzales E."/>
            <person name="Havlak P."/>
            <person name="Hellsten U."/>
            <person name="Kuo D.H."/>
            <person name="Larsson T."/>
            <person name="Lv J."/>
            <person name="Arendt D."/>
            <person name="Savage R."/>
            <person name="Osoegawa K."/>
            <person name="de Jong P."/>
            <person name="Grimwood J."/>
            <person name="Chapman J.A."/>
            <person name="Shapiro H."/>
            <person name="Aerts A."/>
            <person name="Otillar R.P."/>
            <person name="Terry A.Y."/>
            <person name="Boore J.L."/>
            <person name="Grigoriev I.V."/>
            <person name="Lindberg D.R."/>
            <person name="Seaver E.C."/>
            <person name="Weisblat D.A."/>
            <person name="Putnam N.H."/>
            <person name="Rokhsar D.S."/>
        </authorList>
    </citation>
    <scope>NUCLEOTIDE SEQUENCE</scope>
    <source>
        <strain evidence="8 10">I ESC-2004</strain>
    </source>
</reference>
<dbReference type="InterPro" id="IPR000415">
    <property type="entry name" value="Nitroreductase-like"/>
</dbReference>
<keyword evidence="5" id="KW-0560">Oxidoreductase</keyword>
<dbReference type="OrthoDB" id="41362at2759"/>
<evidence type="ECO:0000256" key="1">
    <source>
        <dbReference type="ARBA" id="ARBA00001917"/>
    </source>
</evidence>
<dbReference type="FunFam" id="3.40.109.10:FF:000004">
    <property type="entry name" value="Iodotyrosine deiodinase 1"/>
    <property type="match status" value="1"/>
</dbReference>
<reference evidence="10" key="1">
    <citation type="submission" date="2012-12" db="EMBL/GenBank/DDBJ databases">
        <authorList>
            <person name="Hellsten U."/>
            <person name="Grimwood J."/>
            <person name="Chapman J.A."/>
            <person name="Shapiro H."/>
            <person name="Aerts A."/>
            <person name="Otillar R.P."/>
            <person name="Terry A.Y."/>
            <person name="Boore J.L."/>
            <person name="Simakov O."/>
            <person name="Marletaz F."/>
            <person name="Cho S.-J."/>
            <person name="Edsinger-Gonzales E."/>
            <person name="Havlak P."/>
            <person name="Kuo D.-H."/>
            <person name="Larsson T."/>
            <person name="Lv J."/>
            <person name="Arendt D."/>
            <person name="Savage R."/>
            <person name="Osoegawa K."/>
            <person name="de Jong P."/>
            <person name="Lindberg D.R."/>
            <person name="Seaver E.C."/>
            <person name="Weisblat D.A."/>
            <person name="Putnam N.H."/>
            <person name="Grigoriev I.V."/>
            <person name="Rokhsar D.S."/>
        </authorList>
    </citation>
    <scope>NUCLEOTIDE SEQUENCE</scope>
    <source>
        <strain evidence="10">I ESC-2004</strain>
    </source>
</reference>
<dbReference type="OMA" id="GANHQPW"/>
<sequence length="237" mass="26860">MDNADEHPMPSSSADEEETGHIPYSHTKYNESEMLERAVAFYNEMNSRRTVRDFSDRPVPIEVIKRIIHTAGTSPSGAHTEPWTYVVISNKEVKKQVRHIIEDEEEINYAKRMGQTWVDDLKVLRTNWEKPYLETAPYIIVVFKQSYGTHADGSRKVHYYNELSIAISVGIMLCAIQNAGLVTVTSTPMNSGPRLRTLLKRPANEKVVLLLPIGFAADDATVPDFKRKPIDDIMVSV</sequence>
<dbReference type="PANTHER" id="PTHR23026">
    <property type="entry name" value="NADPH NITROREDUCTASE"/>
    <property type="match status" value="1"/>
</dbReference>
<keyword evidence="10" id="KW-1185">Reference proteome</keyword>
<dbReference type="Pfam" id="PF00881">
    <property type="entry name" value="Nitroreductase"/>
    <property type="match status" value="1"/>
</dbReference>
<keyword evidence="3" id="KW-0285">Flavoprotein</keyword>
<evidence type="ECO:0000256" key="3">
    <source>
        <dbReference type="ARBA" id="ARBA00022630"/>
    </source>
</evidence>
<evidence type="ECO:0000313" key="9">
    <source>
        <dbReference type="EnsemblMetazoa" id="CapteP113387"/>
    </source>
</evidence>
<dbReference type="SUPFAM" id="SSF55469">
    <property type="entry name" value="FMN-dependent nitroreductase-like"/>
    <property type="match status" value="1"/>
</dbReference>
<dbReference type="CDD" id="cd02144">
    <property type="entry name" value="iodotyrosine_dehalogenase"/>
    <property type="match status" value="1"/>
</dbReference>
<dbReference type="EMBL" id="KB309022">
    <property type="protein sequence ID" value="ELT95766.1"/>
    <property type="molecule type" value="Genomic_DNA"/>
</dbReference>
<dbReference type="AlphaFoldDB" id="R7TWF2"/>
<feature type="domain" description="Nitroreductase" evidence="7">
    <location>
        <begin position="47"/>
        <end position="214"/>
    </location>
</feature>
<dbReference type="InterPro" id="IPR029479">
    <property type="entry name" value="Nitroreductase"/>
</dbReference>
<evidence type="ECO:0000256" key="4">
    <source>
        <dbReference type="ARBA" id="ARBA00022643"/>
    </source>
</evidence>
<dbReference type="PANTHER" id="PTHR23026:SF90">
    <property type="entry name" value="IODOTYROSINE DEIODINASE 1"/>
    <property type="match status" value="1"/>
</dbReference>
<evidence type="ECO:0000256" key="6">
    <source>
        <dbReference type="SAM" id="MobiDB-lite"/>
    </source>
</evidence>
<dbReference type="GO" id="GO:0006570">
    <property type="term" value="P:tyrosine metabolic process"/>
    <property type="evidence" value="ECO:0007669"/>
    <property type="project" value="TreeGrafter"/>
</dbReference>
<dbReference type="EMBL" id="AMQN01011678">
    <property type="status" value="NOT_ANNOTATED_CDS"/>
    <property type="molecule type" value="Genomic_DNA"/>
</dbReference>
<organism evidence="8">
    <name type="scientific">Capitella teleta</name>
    <name type="common">Polychaete worm</name>
    <dbReference type="NCBI Taxonomy" id="283909"/>
    <lineage>
        <taxon>Eukaryota</taxon>
        <taxon>Metazoa</taxon>
        <taxon>Spiralia</taxon>
        <taxon>Lophotrochozoa</taxon>
        <taxon>Annelida</taxon>
        <taxon>Polychaeta</taxon>
        <taxon>Sedentaria</taxon>
        <taxon>Scolecida</taxon>
        <taxon>Capitellidae</taxon>
        <taxon>Capitella</taxon>
    </lineage>
</organism>